<comment type="similarity">
    <text evidence="1">Belongs to the NDRG family.</text>
</comment>
<name>A0ABP1RU05_9HEXA</name>
<evidence type="ECO:0000256" key="1">
    <source>
        <dbReference type="ARBA" id="ARBA00005598"/>
    </source>
</evidence>
<sequence length="572" mass="62703">MRSVFSGSYSALNNQGGSDNLGHGDVYRATTRPSFDAGIPIARPNDSRFNLAESVKKLFRGAASNISGNSGGRLRASQSVFVLPSIHENVNLPPMSSNTSGVNYDRLLRRDNRARRMPTSASMEEAALLGCNPSESMDEVELRNIQLSFPSSRTLSRGEGLAVEERVDTKFGSVLVAIQGDRSKPAIITYHDLGLNYVSNFQAFFNFVDMRILGQNFCIYHINAPGQEESAPTLPETFVYPTMDQLAEQVMDVLLHFGLKRVIAFGVGAGANILCRFALSNSEKVDALCVLNCISTQAGWIEWGYQKINTRNLKSKGMTQGVLDYLMWHHFGRVTEERNHDLVYVYRQYFESNVNPQNLGMFIDSYIRRTDLAIERNLDPIRRKEARTLKMPVLNVTGAHSPHVDDTVTFNGRLDPVDSTWMKIQDCGMVLEEQPGKLAEAFRLFLQGQGYALKLYRKNSLPEVPTLSSKKVSQNRKMSVDSGVSGAGSSAASSSVSLNNGTAKDGMSTSSGVVTPKSVDPSSGTLINLASPETATVTKSGLEKGIIDIRITENPISESPELSSDLDANPTC</sequence>
<reference evidence="3 4" key="1">
    <citation type="submission" date="2024-08" db="EMBL/GenBank/DDBJ databases">
        <authorList>
            <person name="Cucini C."/>
            <person name="Frati F."/>
        </authorList>
    </citation>
    <scope>NUCLEOTIDE SEQUENCE [LARGE SCALE GENOMIC DNA]</scope>
</reference>
<proteinExistence type="inferred from homology"/>
<dbReference type="Pfam" id="PF03096">
    <property type="entry name" value="Ndr"/>
    <property type="match status" value="1"/>
</dbReference>
<dbReference type="Proteomes" id="UP001642540">
    <property type="component" value="Unassembled WGS sequence"/>
</dbReference>
<dbReference type="Gene3D" id="3.40.50.1820">
    <property type="entry name" value="alpha/beta hydrolase"/>
    <property type="match status" value="1"/>
</dbReference>
<dbReference type="EMBL" id="CAXLJM020000108">
    <property type="protein sequence ID" value="CAL8135479.1"/>
    <property type="molecule type" value="Genomic_DNA"/>
</dbReference>
<dbReference type="PANTHER" id="PTHR11034">
    <property type="entry name" value="N-MYC DOWNSTREAM REGULATED"/>
    <property type="match status" value="1"/>
</dbReference>
<gene>
    <name evidence="3" type="ORF">ODALV1_LOCUS26003</name>
</gene>
<protein>
    <recommendedName>
        <fullName evidence="5">Protein NDRG3</fullName>
    </recommendedName>
</protein>
<evidence type="ECO:0000256" key="2">
    <source>
        <dbReference type="SAM" id="MobiDB-lite"/>
    </source>
</evidence>
<comment type="caution">
    <text evidence="3">The sequence shown here is derived from an EMBL/GenBank/DDBJ whole genome shotgun (WGS) entry which is preliminary data.</text>
</comment>
<evidence type="ECO:0008006" key="5">
    <source>
        <dbReference type="Google" id="ProtNLM"/>
    </source>
</evidence>
<dbReference type="InterPro" id="IPR029058">
    <property type="entry name" value="AB_hydrolase_fold"/>
</dbReference>
<dbReference type="SUPFAM" id="SSF53474">
    <property type="entry name" value="alpha/beta-Hydrolases"/>
    <property type="match status" value="1"/>
</dbReference>
<feature type="compositionally biased region" description="Low complexity" evidence="2">
    <location>
        <begin position="480"/>
        <end position="497"/>
    </location>
</feature>
<feature type="compositionally biased region" description="Polar residues" evidence="2">
    <location>
        <begin position="466"/>
        <end position="477"/>
    </location>
</feature>
<evidence type="ECO:0000313" key="3">
    <source>
        <dbReference type="EMBL" id="CAL8135479.1"/>
    </source>
</evidence>
<feature type="region of interest" description="Disordered" evidence="2">
    <location>
        <begin position="465"/>
        <end position="526"/>
    </location>
</feature>
<accession>A0ABP1RU05</accession>
<feature type="compositionally biased region" description="Polar residues" evidence="2">
    <location>
        <begin position="498"/>
        <end position="513"/>
    </location>
</feature>
<dbReference type="InterPro" id="IPR004142">
    <property type="entry name" value="NDRG"/>
</dbReference>
<organism evidence="3 4">
    <name type="scientific">Orchesella dallaii</name>
    <dbReference type="NCBI Taxonomy" id="48710"/>
    <lineage>
        <taxon>Eukaryota</taxon>
        <taxon>Metazoa</taxon>
        <taxon>Ecdysozoa</taxon>
        <taxon>Arthropoda</taxon>
        <taxon>Hexapoda</taxon>
        <taxon>Collembola</taxon>
        <taxon>Entomobryomorpha</taxon>
        <taxon>Entomobryoidea</taxon>
        <taxon>Orchesellidae</taxon>
        <taxon>Orchesellinae</taxon>
        <taxon>Orchesella</taxon>
    </lineage>
</organism>
<keyword evidence="4" id="KW-1185">Reference proteome</keyword>
<evidence type="ECO:0000313" key="4">
    <source>
        <dbReference type="Proteomes" id="UP001642540"/>
    </source>
</evidence>